<dbReference type="InterPro" id="IPR006667">
    <property type="entry name" value="SLC41_membr_dom"/>
</dbReference>
<evidence type="ECO:0000256" key="8">
    <source>
        <dbReference type="ARBA" id="ARBA00023136"/>
    </source>
</evidence>
<keyword evidence="3" id="KW-0813">Transport</keyword>
<dbReference type="eggNOG" id="KOG3788">
    <property type="taxonomic scope" value="Eukaryota"/>
</dbReference>
<accession>B4JSH3</accession>
<evidence type="ECO:0000313" key="12">
    <source>
        <dbReference type="Proteomes" id="UP000001070"/>
    </source>
</evidence>
<dbReference type="InterPro" id="IPR045349">
    <property type="entry name" value="SLC41A1-3"/>
</dbReference>
<evidence type="ECO:0000256" key="9">
    <source>
        <dbReference type="SAM" id="Phobius"/>
    </source>
</evidence>
<feature type="transmembrane region" description="Helical" evidence="9">
    <location>
        <begin position="39"/>
        <end position="67"/>
    </location>
</feature>
<evidence type="ECO:0000259" key="10">
    <source>
        <dbReference type="Pfam" id="PF01769"/>
    </source>
</evidence>
<dbReference type="Gene3D" id="1.10.357.20">
    <property type="entry name" value="SLC41 divalent cation transporters, integral membrane domain"/>
    <property type="match status" value="2"/>
</dbReference>
<dbReference type="OrthoDB" id="5791097at2759"/>
<evidence type="ECO:0000313" key="11">
    <source>
        <dbReference type="EMBL" id="EDV94713.1"/>
    </source>
</evidence>
<keyword evidence="5" id="KW-0460">Magnesium</keyword>
<protein>
    <submittedName>
        <fullName evidence="11">GH18072</fullName>
    </submittedName>
</protein>
<dbReference type="PhylomeDB" id="B4JSH3"/>
<keyword evidence="12" id="KW-1185">Reference proteome</keyword>
<evidence type="ECO:0000256" key="7">
    <source>
        <dbReference type="ARBA" id="ARBA00023065"/>
    </source>
</evidence>
<reference evidence="11 12" key="1">
    <citation type="journal article" date="2007" name="Nature">
        <title>Evolution of genes and genomes on the Drosophila phylogeny.</title>
        <authorList>
            <consortium name="Drosophila 12 Genomes Consortium"/>
            <person name="Clark A.G."/>
            <person name="Eisen M.B."/>
            <person name="Smith D.R."/>
            <person name="Bergman C.M."/>
            <person name="Oliver B."/>
            <person name="Markow T.A."/>
            <person name="Kaufman T.C."/>
            <person name="Kellis M."/>
            <person name="Gelbart W."/>
            <person name="Iyer V.N."/>
            <person name="Pollard D.A."/>
            <person name="Sackton T.B."/>
            <person name="Larracuente A.M."/>
            <person name="Singh N.D."/>
            <person name="Abad J.P."/>
            <person name="Abt D.N."/>
            <person name="Adryan B."/>
            <person name="Aguade M."/>
            <person name="Akashi H."/>
            <person name="Anderson W.W."/>
            <person name="Aquadro C.F."/>
            <person name="Ardell D.H."/>
            <person name="Arguello R."/>
            <person name="Artieri C.G."/>
            <person name="Barbash D.A."/>
            <person name="Barker D."/>
            <person name="Barsanti P."/>
            <person name="Batterham P."/>
            <person name="Batzoglou S."/>
            <person name="Begun D."/>
            <person name="Bhutkar A."/>
            <person name="Blanco E."/>
            <person name="Bosak S.A."/>
            <person name="Bradley R.K."/>
            <person name="Brand A.D."/>
            <person name="Brent M.R."/>
            <person name="Brooks A.N."/>
            <person name="Brown R.H."/>
            <person name="Butlin R.K."/>
            <person name="Caggese C."/>
            <person name="Calvi B.R."/>
            <person name="Bernardo de Carvalho A."/>
            <person name="Caspi A."/>
            <person name="Castrezana S."/>
            <person name="Celniker S.E."/>
            <person name="Chang J.L."/>
            <person name="Chapple C."/>
            <person name="Chatterji S."/>
            <person name="Chinwalla A."/>
            <person name="Civetta A."/>
            <person name="Clifton S.W."/>
            <person name="Comeron J.M."/>
            <person name="Costello J.C."/>
            <person name="Coyne J.A."/>
            <person name="Daub J."/>
            <person name="David R.G."/>
            <person name="Delcher A.L."/>
            <person name="Delehaunty K."/>
            <person name="Do C.B."/>
            <person name="Ebling H."/>
            <person name="Edwards K."/>
            <person name="Eickbush T."/>
            <person name="Evans J.D."/>
            <person name="Filipski A."/>
            <person name="Findeiss S."/>
            <person name="Freyhult E."/>
            <person name="Fulton L."/>
            <person name="Fulton R."/>
            <person name="Garcia A.C."/>
            <person name="Gardiner A."/>
            <person name="Garfield D.A."/>
            <person name="Garvin B.E."/>
            <person name="Gibson G."/>
            <person name="Gilbert D."/>
            <person name="Gnerre S."/>
            <person name="Godfrey J."/>
            <person name="Good R."/>
            <person name="Gotea V."/>
            <person name="Gravely B."/>
            <person name="Greenberg A.J."/>
            <person name="Griffiths-Jones S."/>
            <person name="Gross S."/>
            <person name="Guigo R."/>
            <person name="Gustafson E.A."/>
            <person name="Haerty W."/>
            <person name="Hahn M.W."/>
            <person name="Halligan D.L."/>
            <person name="Halpern A.L."/>
            <person name="Halter G.M."/>
            <person name="Han M.V."/>
            <person name="Heger A."/>
            <person name="Hillier L."/>
            <person name="Hinrichs A.S."/>
            <person name="Holmes I."/>
            <person name="Hoskins R.A."/>
            <person name="Hubisz M.J."/>
            <person name="Hultmark D."/>
            <person name="Huntley M.A."/>
            <person name="Jaffe D.B."/>
            <person name="Jagadeeshan S."/>
            <person name="Jeck W.R."/>
            <person name="Johnson J."/>
            <person name="Jones C.D."/>
            <person name="Jordan W.C."/>
            <person name="Karpen G.H."/>
            <person name="Kataoka E."/>
            <person name="Keightley P.D."/>
            <person name="Kheradpour P."/>
            <person name="Kirkness E.F."/>
            <person name="Koerich L.B."/>
            <person name="Kristiansen K."/>
            <person name="Kudrna D."/>
            <person name="Kulathinal R.J."/>
            <person name="Kumar S."/>
            <person name="Kwok R."/>
            <person name="Lander E."/>
            <person name="Langley C.H."/>
            <person name="Lapoint R."/>
            <person name="Lazzaro B.P."/>
            <person name="Lee S.J."/>
            <person name="Levesque L."/>
            <person name="Li R."/>
            <person name="Lin C.F."/>
            <person name="Lin M.F."/>
            <person name="Lindblad-Toh K."/>
            <person name="Llopart A."/>
            <person name="Long M."/>
            <person name="Low L."/>
            <person name="Lozovsky E."/>
            <person name="Lu J."/>
            <person name="Luo M."/>
            <person name="Machado C.A."/>
            <person name="Makalowski W."/>
            <person name="Marzo M."/>
            <person name="Matsuda M."/>
            <person name="Matzkin L."/>
            <person name="McAllister B."/>
            <person name="McBride C.S."/>
            <person name="McKernan B."/>
            <person name="McKernan K."/>
            <person name="Mendez-Lago M."/>
            <person name="Minx P."/>
            <person name="Mollenhauer M.U."/>
            <person name="Montooth K."/>
            <person name="Mount S.M."/>
            <person name="Mu X."/>
            <person name="Myers E."/>
            <person name="Negre B."/>
            <person name="Newfeld S."/>
            <person name="Nielsen R."/>
            <person name="Noor M.A."/>
            <person name="O'Grady P."/>
            <person name="Pachter L."/>
            <person name="Papaceit M."/>
            <person name="Parisi M.J."/>
            <person name="Parisi M."/>
            <person name="Parts L."/>
            <person name="Pedersen J.S."/>
            <person name="Pesole G."/>
            <person name="Phillippy A.M."/>
            <person name="Ponting C.P."/>
            <person name="Pop M."/>
            <person name="Porcelli D."/>
            <person name="Powell J.R."/>
            <person name="Prohaska S."/>
            <person name="Pruitt K."/>
            <person name="Puig M."/>
            <person name="Quesneville H."/>
            <person name="Ram K.R."/>
            <person name="Rand D."/>
            <person name="Rasmussen M.D."/>
            <person name="Reed L.K."/>
            <person name="Reenan R."/>
            <person name="Reily A."/>
            <person name="Remington K.A."/>
            <person name="Rieger T.T."/>
            <person name="Ritchie M.G."/>
            <person name="Robin C."/>
            <person name="Rogers Y.H."/>
            <person name="Rohde C."/>
            <person name="Rozas J."/>
            <person name="Rubenfield M.J."/>
            <person name="Ruiz A."/>
            <person name="Russo S."/>
            <person name="Salzberg S.L."/>
            <person name="Sanchez-Gracia A."/>
            <person name="Saranga D.J."/>
            <person name="Sato H."/>
            <person name="Schaeffer S.W."/>
            <person name="Schatz M.C."/>
            <person name="Schlenke T."/>
            <person name="Schwartz R."/>
            <person name="Segarra C."/>
            <person name="Singh R.S."/>
            <person name="Sirot L."/>
            <person name="Sirota M."/>
            <person name="Sisneros N.B."/>
            <person name="Smith C.D."/>
            <person name="Smith T.F."/>
            <person name="Spieth J."/>
            <person name="Stage D.E."/>
            <person name="Stark A."/>
            <person name="Stephan W."/>
            <person name="Strausberg R.L."/>
            <person name="Strempel S."/>
            <person name="Sturgill D."/>
            <person name="Sutton G."/>
            <person name="Sutton G.G."/>
            <person name="Tao W."/>
            <person name="Teichmann S."/>
            <person name="Tobari Y.N."/>
            <person name="Tomimura Y."/>
            <person name="Tsolas J.M."/>
            <person name="Valente V.L."/>
            <person name="Venter E."/>
            <person name="Venter J.C."/>
            <person name="Vicario S."/>
            <person name="Vieira F.G."/>
            <person name="Vilella A.J."/>
            <person name="Villasante A."/>
            <person name="Walenz B."/>
            <person name="Wang J."/>
            <person name="Wasserman M."/>
            <person name="Watts T."/>
            <person name="Wilson D."/>
            <person name="Wilson R.K."/>
            <person name="Wing R.A."/>
            <person name="Wolfner M.F."/>
            <person name="Wong A."/>
            <person name="Wong G.K."/>
            <person name="Wu C.I."/>
            <person name="Wu G."/>
            <person name="Yamamoto D."/>
            <person name="Yang H.P."/>
            <person name="Yang S.P."/>
            <person name="Yorke J.A."/>
            <person name="Yoshida K."/>
            <person name="Zdobnov E."/>
            <person name="Zhang P."/>
            <person name="Zhang Y."/>
            <person name="Zimin A.V."/>
            <person name="Baldwin J."/>
            <person name="Abdouelleil A."/>
            <person name="Abdulkadir J."/>
            <person name="Abebe A."/>
            <person name="Abera B."/>
            <person name="Abreu J."/>
            <person name="Acer S.C."/>
            <person name="Aftuck L."/>
            <person name="Alexander A."/>
            <person name="An P."/>
            <person name="Anderson E."/>
            <person name="Anderson S."/>
            <person name="Arachi H."/>
            <person name="Azer M."/>
            <person name="Bachantsang P."/>
            <person name="Barry A."/>
            <person name="Bayul T."/>
            <person name="Berlin A."/>
            <person name="Bessette D."/>
            <person name="Bloom T."/>
            <person name="Blye J."/>
            <person name="Boguslavskiy L."/>
            <person name="Bonnet C."/>
            <person name="Boukhgalter B."/>
            <person name="Bourzgui I."/>
            <person name="Brown A."/>
            <person name="Cahill P."/>
            <person name="Channer S."/>
            <person name="Cheshatsang Y."/>
            <person name="Chuda L."/>
            <person name="Citroen M."/>
            <person name="Collymore A."/>
            <person name="Cooke P."/>
            <person name="Costello M."/>
            <person name="D'Aco K."/>
            <person name="Daza R."/>
            <person name="De Haan G."/>
            <person name="DeGray S."/>
            <person name="DeMaso C."/>
            <person name="Dhargay N."/>
            <person name="Dooley K."/>
            <person name="Dooley E."/>
            <person name="Doricent M."/>
            <person name="Dorje P."/>
            <person name="Dorjee K."/>
            <person name="Dupes A."/>
            <person name="Elong R."/>
            <person name="Falk J."/>
            <person name="Farina A."/>
            <person name="Faro S."/>
            <person name="Ferguson D."/>
            <person name="Fisher S."/>
            <person name="Foley C.D."/>
            <person name="Franke A."/>
            <person name="Friedrich D."/>
            <person name="Gadbois L."/>
            <person name="Gearin G."/>
            <person name="Gearin C.R."/>
            <person name="Giannoukos G."/>
            <person name="Goode T."/>
            <person name="Graham J."/>
            <person name="Grandbois E."/>
            <person name="Grewal S."/>
            <person name="Gyaltsen K."/>
            <person name="Hafez N."/>
            <person name="Hagos B."/>
            <person name="Hall J."/>
            <person name="Henson C."/>
            <person name="Hollinger A."/>
            <person name="Honan T."/>
            <person name="Huard M.D."/>
            <person name="Hughes L."/>
            <person name="Hurhula B."/>
            <person name="Husby M.E."/>
            <person name="Kamat A."/>
            <person name="Kanga B."/>
            <person name="Kashin S."/>
            <person name="Khazanovich D."/>
            <person name="Kisner P."/>
            <person name="Lance K."/>
            <person name="Lara M."/>
            <person name="Lee W."/>
            <person name="Lennon N."/>
            <person name="Letendre F."/>
            <person name="LeVine R."/>
            <person name="Lipovsky A."/>
            <person name="Liu X."/>
            <person name="Liu J."/>
            <person name="Liu S."/>
            <person name="Lokyitsang T."/>
            <person name="Lokyitsang Y."/>
            <person name="Lubonja R."/>
            <person name="Lui A."/>
            <person name="MacDonald P."/>
            <person name="Magnisalis V."/>
            <person name="Maru K."/>
            <person name="Matthews C."/>
            <person name="McCusker W."/>
            <person name="McDonough S."/>
            <person name="Mehta T."/>
            <person name="Meldrim J."/>
            <person name="Meneus L."/>
            <person name="Mihai O."/>
            <person name="Mihalev A."/>
            <person name="Mihova T."/>
            <person name="Mittelman R."/>
            <person name="Mlenga V."/>
            <person name="Montmayeur A."/>
            <person name="Mulrain L."/>
            <person name="Navidi A."/>
            <person name="Naylor J."/>
            <person name="Negash T."/>
            <person name="Nguyen T."/>
            <person name="Nguyen N."/>
            <person name="Nicol R."/>
            <person name="Norbu C."/>
            <person name="Norbu N."/>
            <person name="Novod N."/>
            <person name="O'Neill B."/>
            <person name="Osman S."/>
            <person name="Markiewicz E."/>
            <person name="Oyono O.L."/>
            <person name="Patti C."/>
            <person name="Phunkhang P."/>
            <person name="Pierre F."/>
            <person name="Priest M."/>
            <person name="Raghuraman S."/>
            <person name="Rege F."/>
            <person name="Reyes R."/>
            <person name="Rise C."/>
            <person name="Rogov P."/>
            <person name="Ross K."/>
            <person name="Ryan E."/>
            <person name="Settipalli S."/>
            <person name="Shea T."/>
            <person name="Sherpa N."/>
            <person name="Shi L."/>
            <person name="Shih D."/>
            <person name="Sparrow T."/>
            <person name="Spaulding J."/>
            <person name="Stalker J."/>
            <person name="Stange-Thomann N."/>
            <person name="Stavropoulos S."/>
            <person name="Stone C."/>
            <person name="Strader C."/>
            <person name="Tesfaye S."/>
            <person name="Thomson T."/>
            <person name="Thoulutsang Y."/>
            <person name="Thoulutsang D."/>
            <person name="Topham K."/>
            <person name="Topping I."/>
            <person name="Tsamla T."/>
            <person name="Vassiliev H."/>
            <person name="Vo A."/>
            <person name="Wangchuk T."/>
            <person name="Wangdi T."/>
            <person name="Weiand M."/>
            <person name="Wilkinson J."/>
            <person name="Wilson A."/>
            <person name="Yadav S."/>
            <person name="Young G."/>
            <person name="Yu Q."/>
            <person name="Zembek L."/>
            <person name="Zhong D."/>
            <person name="Zimmer A."/>
            <person name="Zwirko Z."/>
            <person name="Jaffe D.B."/>
            <person name="Alvarez P."/>
            <person name="Brockman W."/>
            <person name="Butler J."/>
            <person name="Chin C."/>
            <person name="Gnerre S."/>
            <person name="Grabherr M."/>
            <person name="Kleber M."/>
            <person name="Mauceli E."/>
            <person name="MacCallum I."/>
        </authorList>
    </citation>
    <scope>NUCLEOTIDE SEQUENCE [LARGE SCALE GENOMIC DNA]</scope>
    <source>
        <strain evidence="12">Tucson 15287-2541.00</strain>
    </source>
</reference>
<feature type="transmembrane region" description="Helical" evidence="9">
    <location>
        <begin position="376"/>
        <end position="396"/>
    </location>
</feature>
<dbReference type="Pfam" id="PF01769">
    <property type="entry name" value="MgtE"/>
    <property type="match status" value="2"/>
</dbReference>
<dbReference type="GO" id="GO:0005886">
    <property type="term" value="C:plasma membrane"/>
    <property type="evidence" value="ECO:0007669"/>
    <property type="project" value="TreeGrafter"/>
</dbReference>
<dbReference type="InParanoid" id="B4JSH3"/>
<dbReference type="PANTHER" id="PTHR16228:SF26">
    <property type="entry name" value="SOLUTE CARRIER FAMILY 41 MEMBER 1-LIKE PROTEIN"/>
    <property type="match status" value="1"/>
</dbReference>
<feature type="domain" description="SLC41A/MgtE integral membrane" evidence="10">
    <location>
        <begin position="83"/>
        <end position="216"/>
    </location>
</feature>
<feature type="transmembrane region" description="Helical" evidence="9">
    <location>
        <begin position="119"/>
        <end position="141"/>
    </location>
</feature>
<sequence>MISSSGGIPPTVEAVDVPAARPNLPELDEDADEVYREPWYATLIQILIPFGLASLGTITAGVVFGNVENWLVFKQMRELTMIVPGLCGLKGNLDMCVAARLCTHAALGHLRQFSNIRNIIIGNVALVQVQAIISSLLLAIFTMIIKCIVSNTLDLSNLTTLISASIITASTSCLILDSALLLGILFSQRYRFNPDYFATPIVASIGDVTSVSMLAFTAASLYDLRWVSVLIVGSYLLVLLPFCIALALHNAQTRPVLFYGWISVIGALCISEFCGFILGASAEQFNGFTLFSPVINGSAGNLISVQANNMSSLLHQRTPLGKLPKGTRIFEMPQHALCYGTIYSRVSRLVIAISIPGSLMQAYLADYMYSLDSTVYFVFVIAFTVASLLQLIILLLSAHVLVHALWIFKIDPDSAAIPYLTAFGDSLGTGLLAITFLIVQGSKYEYCTNKSPWLN</sequence>
<keyword evidence="4 9" id="KW-0812">Transmembrane</keyword>
<feature type="transmembrane region" description="Helical" evidence="9">
    <location>
        <begin position="256"/>
        <end position="278"/>
    </location>
</feature>
<dbReference type="PANTHER" id="PTHR16228">
    <property type="entry name" value="DIVALENT CATION TRANSPORTER SOLUTE CARRIER FAMILY 41"/>
    <property type="match status" value="1"/>
</dbReference>
<evidence type="ECO:0000256" key="5">
    <source>
        <dbReference type="ARBA" id="ARBA00022842"/>
    </source>
</evidence>
<keyword evidence="6 9" id="KW-1133">Transmembrane helix</keyword>
<dbReference type="AlphaFoldDB" id="B4JSH3"/>
<feature type="transmembrane region" description="Helical" evidence="9">
    <location>
        <begin position="226"/>
        <end position="249"/>
    </location>
</feature>
<evidence type="ECO:0000256" key="6">
    <source>
        <dbReference type="ARBA" id="ARBA00022989"/>
    </source>
</evidence>
<dbReference type="OMA" id="MCVAARF"/>
<feature type="transmembrane region" description="Helical" evidence="9">
    <location>
        <begin position="416"/>
        <end position="439"/>
    </location>
</feature>
<name>B4JSH3_DROGR</name>
<gene>
    <name evidence="11" type="primary">Dgri\GH18072</name>
    <name evidence="11" type="ORF">Dgri_GH18072</name>
</gene>
<evidence type="ECO:0000256" key="1">
    <source>
        <dbReference type="ARBA" id="ARBA00004141"/>
    </source>
</evidence>
<feature type="transmembrane region" description="Helical" evidence="9">
    <location>
        <begin position="161"/>
        <end position="185"/>
    </location>
</feature>
<evidence type="ECO:0000256" key="4">
    <source>
        <dbReference type="ARBA" id="ARBA00022692"/>
    </source>
</evidence>
<organism evidence="12">
    <name type="scientific">Drosophila grimshawi</name>
    <name type="common">Hawaiian fruit fly</name>
    <name type="synonym">Idiomyia grimshawi</name>
    <dbReference type="NCBI Taxonomy" id="7222"/>
    <lineage>
        <taxon>Eukaryota</taxon>
        <taxon>Metazoa</taxon>
        <taxon>Ecdysozoa</taxon>
        <taxon>Arthropoda</taxon>
        <taxon>Hexapoda</taxon>
        <taxon>Insecta</taxon>
        <taxon>Pterygota</taxon>
        <taxon>Neoptera</taxon>
        <taxon>Endopterygota</taxon>
        <taxon>Diptera</taxon>
        <taxon>Brachycera</taxon>
        <taxon>Muscomorpha</taxon>
        <taxon>Ephydroidea</taxon>
        <taxon>Drosophilidae</taxon>
        <taxon>Drosophila</taxon>
        <taxon>Hawaiian Drosophila</taxon>
    </lineage>
</organism>
<dbReference type="GO" id="GO:0008324">
    <property type="term" value="F:monoatomic cation transmembrane transporter activity"/>
    <property type="evidence" value="ECO:0007669"/>
    <property type="project" value="InterPro"/>
</dbReference>
<dbReference type="SUPFAM" id="SSF161093">
    <property type="entry name" value="MgtE membrane domain-like"/>
    <property type="match status" value="2"/>
</dbReference>
<feature type="domain" description="SLC41A/MgtE integral membrane" evidence="10">
    <location>
        <begin position="293"/>
        <end position="434"/>
    </location>
</feature>
<evidence type="ECO:0000256" key="2">
    <source>
        <dbReference type="ARBA" id="ARBA00009749"/>
    </source>
</evidence>
<keyword evidence="7" id="KW-0406">Ion transport</keyword>
<comment type="subcellular location">
    <subcellularLocation>
        <location evidence="1">Membrane</location>
        <topology evidence="1">Multi-pass membrane protein</topology>
    </subcellularLocation>
</comment>
<dbReference type="FunFam" id="1.10.357.20:FF:000001">
    <property type="entry name" value="Solute carrier family 41 member 2"/>
    <property type="match status" value="1"/>
</dbReference>
<dbReference type="EMBL" id="CH916373">
    <property type="protein sequence ID" value="EDV94713.1"/>
    <property type="molecule type" value="Genomic_DNA"/>
</dbReference>
<dbReference type="Proteomes" id="UP000001070">
    <property type="component" value="Unassembled WGS sequence"/>
</dbReference>
<dbReference type="InterPro" id="IPR036739">
    <property type="entry name" value="SLC41_membr_dom_sf"/>
</dbReference>
<proteinExistence type="inferred from homology"/>
<evidence type="ECO:0000256" key="3">
    <source>
        <dbReference type="ARBA" id="ARBA00022448"/>
    </source>
</evidence>
<comment type="similarity">
    <text evidence="2">Belongs to the SLC41A transporter family.</text>
</comment>
<keyword evidence="8 9" id="KW-0472">Membrane</keyword>
<dbReference type="HOGENOM" id="CLU_018207_2_0_1"/>